<feature type="domain" description="SRCR" evidence="5">
    <location>
        <begin position="349"/>
        <end position="443"/>
    </location>
</feature>
<dbReference type="InterPro" id="IPR013783">
    <property type="entry name" value="Ig-like_fold"/>
</dbReference>
<evidence type="ECO:0000256" key="4">
    <source>
        <dbReference type="SAM" id="SignalP"/>
    </source>
</evidence>
<evidence type="ECO:0000256" key="2">
    <source>
        <dbReference type="ARBA" id="ARBA00023157"/>
    </source>
</evidence>
<dbReference type="Gene3D" id="3.10.250.10">
    <property type="entry name" value="SRCR-like domain"/>
    <property type="match status" value="2"/>
</dbReference>
<dbReference type="GO" id="GO:0005615">
    <property type="term" value="C:extracellular space"/>
    <property type="evidence" value="ECO:0007669"/>
    <property type="project" value="TreeGrafter"/>
</dbReference>
<feature type="domain" description="SRCR" evidence="5">
    <location>
        <begin position="252"/>
        <end position="344"/>
    </location>
</feature>
<sequence length="467" mass="52253">MDFGSVLFVLFLCCPDIWAQNTENSQTEFLDSLVQILGVVGPDLVRFALVKCGERPEIEFDLNTYHDVSSVVSAVKKLSQSSTSPGGLTSNDRQAPDALIMISDRNSSGINSYTLEYLISFGVKVWLVGVKEADYNAFKDFGDNVDRCEVFSVQDVTSFSNILNELTQSFCHWIKHRLDLAPPDSVKFSEVQSRRARVSWTYSGNRVQWFNILIKSDSRWVDVLPHKRTTELLHLKPNTSYEIHITAFVLKGVLLGGPGRCSGSLEVLVDQMWSSVCAEDFGQTEAEVVCRELDCGGVSELQRALFTEGSAVGRSFHCNGAETALKDCKSSETRCSAAANITCTDDVVLRLTEDSCKGYLMLRHEDQWKYVKTVDPDLDLDFGSALCQQLDCGLAVYVGYEKGFDPFWRLDSDCVKQRAGLRHCLVHDSNNTHEVDRLFLACTEYSLISESQFPLKKSLSPWGTRLL</sequence>
<dbReference type="GO" id="GO:0016020">
    <property type="term" value="C:membrane"/>
    <property type="evidence" value="ECO:0007669"/>
    <property type="project" value="InterPro"/>
</dbReference>
<dbReference type="InterPro" id="IPR036465">
    <property type="entry name" value="vWFA_dom_sf"/>
</dbReference>
<dbReference type="PRINTS" id="PR00258">
    <property type="entry name" value="SPERACTRCPTR"/>
</dbReference>
<feature type="chain" id="PRO_5043329023" evidence="4">
    <location>
        <begin position="20"/>
        <end position="467"/>
    </location>
</feature>
<evidence type="ECO:0000313" key="7">
    <source>
        <dbReference type="EMBL" id="KAK7916756.1"/>
    </source>
</evidence>
<dbReference type="InterPro" id="IPR036116">
    <property type="entry name" value="FN3_sf"/>
</dbReference>
<dbReference type="Pfam" id="PF00041">
    <property type="entry name" value="fn3"/>
    <property type="match status" value="1"/>
</dbReference>
<keyword evidence="4" id="KW-0732">Signal</keyword>
<comment type="caution">
    <text evidence="7">The sequence shown here is derived from an EMBL/GenBank/DDBJ whole genome shotgun (WGS) entry which is preliminary data.</text>
</comment>
<organism evidence="7 8">
    <name type="scientific">Mugilogobius chulae</name>
    <name type="common">yellowstripe goby</name>
    <dbReference type="NCBI Taxonomy" id="88201"/>
    <lineage>
        <taxon>Eukaryota</taxon>
        <taxon>Metazoa</taxon>
        <taxon>Chordata</taxon>
        <taxon>Craniata</taxon>
        <taxon>Vertebrata</taxon>
        <taxon>Euteleostomi</taxon>
        <taxon>Actinopterygii</taxon>
        <taxon>Neopterygii</taxon>
        <taxon>Teleostei</taxon>
        <taxon>Neoteleostei</taxon>
        <taxon>Acanthomorphata</taxon>
        <taxon>Gobiaria</taxon>
        <taxon>Gobiiformes</taxon>
        <taxon>Gobioidei</taxon>
        <taxon>Gobiidae</taxon>
        <taxon>Gobionellinae</taxon>
        <taxon>Mugilogobius</taxon>
    </lineage>
</organism>
<evidence type="ECO:0000313" key="8">
    <source>
        <dbReference type="Proteomes" id="UP001460270"/>
    </source>
</evidence>
<dbReference type="GO" id="GO:0004720">
    <property type="term" value="F:protein-lysine 6-oxidase activity"/>
    <property type="evidence" value="ECO:0007669"/>
    <property type="project" value="TreeGrafter"/>
</dbReference>
<dbReference type="PANTHER" id="PTHR45817:SF6">
    <property type="entry name" value="PROTEIN-LYSINE 6-OXIDASE"/>
    <property type="match status" value="1"/>
</dbReference>
<reference evidence="8" key="1">
    <citation type="submission" date="2024-04" db="EMBL/GenBank/DDBJ databases">
        <title>Salinicola lusitanus LLJ914,a marine bacterium isolated from the Okinawa Trough.</title>
        <authorList>
            <person name="Li J."/>
        </authorList>
    </citation>
    <scope>NUCLEOTIDE SEQUENCE [LARGE SCALE GENOMIC DNA]</scope>
</reference>
<dbReference type="InterPro" id="IPR002035">
    <property type="entry name" value="VWF_A"/>
</dbReference>
<evidence type="ECO:0000256" key="1">
    <source>
        <dbReference type="ARBA" id="ARBA00004239"/>
    </source>
</evidence>
<dbReference type="EMBL" id="JBBPFD010000008">
    <property type="protein sequence ID" value="KAK7916756.1"/>
    <property type="molecule type" value="Genomic_DNA"/>
</dbReference>
<comment type="subcellular location">
    <subcellularLocation>
        <location evidence="1">Secreted</location>
        <location evidence="1">Extracellular space</location>
    </subcellularLocation>
</comment>
<dbReference type="PROSITE" id="PS50287">
    <property type="entry name" value="SRCR_2"/>
    <property type="match status" value="2"/>
</dbReference>
<protein>
    <submittedName>
        <fullName evidence="7">Uncharacterized protein</fullName>
    </submittedName>
</protein>
<feature type="domain" description="Fibronectin type-III" evidence="6">
    <location>
        <begin position="182"/>
        <end position="270"/>
    </location>
</feature>
<evidence type="ECO:0000256" key="3">
    <source>
        <dbReference type="PROSITE-ProRule" id="PRU00196"/>
    </source>
</evidence>
<gene>
    <name evidence="7" type="ORF">WMY93_012517</name>
</gene>
<proteinExistence type="predicted"/>
<dbReference type="Proteomes" id="UP001460270">
    <property type="component" value="Unassembled WGS sequence"/>
</dbReference>
<dbReference type="PANTHER" id="PTHR45817">
    <property type="entry name" value="LYSYL OXIDASE-LIKE-RELATED"/>
    <property type="match status" value="1"/>
</dbReference>
<comment type="caution">
    <text evidence="3">Lacks conserved residue(s) required for the propagation of feature annotation.</text>
</comment>
<dbReference type="SMART" id="SM00060">
    <property type="entry name" value="FN3"/>
    <property type="match status" value="1"/>
</dbReference>
<accession>A0AAW0PH07</accession>
<evidence type="ECO:0000259" key="5">
    <source>
        <dbReference type="PROSITE" id="PS50287"/>
    </source>
</evidence>
<keyword evidence="8" id="KW-1185">Reference proteome</keyword>
<dbReference type="InterPro" id="IPR003961">
    <property type="entry name" value="FN3_dom"/>
</dbReference>
<evidence type="ECO:0000259" key="6">
    <source>
        <dbReference type="PROSITE" id="PS50853"/>
    </source>
</evidence>
<dbReference type="InterPro" id="IPR036772">
    <property type="entry name" value="SRCR-like_dom_sf"/>
</dbReference>
<dbReference type="SUPFAM" id="SSF49265">
    <property type="entry name" value="Fibronectin type III"/>
    <property type="match status" value="1"/>
</dbReference>
<feature type="disulfide bond" evidence="3">
    <location>
        <begin position="414"/>
        <end position="424"/>
    </location>
</feature>
<feature type="disulfide bond" evidence="3">
    <location>
        <begin position="318"/>
        <end position="328"/>
    </location>
</feature>
<dbReference type="PROSITE" id="PS50853">
    <property type="entry name" value="FN3"/>
    <property type="match status" value="1"/>
</dbReference>
<dbReference type="Pfam" id="PF00092">
    <property type="entry name" value="VWA"/>
    <property type="match status" value="1"/>
</dbReference>
<dbReference type="SUPFAM" id="SSF53300">
    <property type="entry name" value="vWA-like"/>
    <property type="match status" value="1"/>
</dbReference>
<keyword evidence="2 3" id="KW-1015">Disulfide bond</keyword>
<dbReference type="GO" id="GO:0030199">
    <property type="term" value="P:collagen fibril organization"/>
    <property type="evidence" value="ECO:0007669"/>
    <property type="project" value="TreeGrafter"/>
</dbReference>
<feature type="signal peptide" evidence="4">
    <location>
        <begin position="1"/>
        <end position="19"/>
    </location>
</feature>
<dbReference type="AlphaFoldDB" id="A0AAW0PH07"/>
<dbReference type="InterPro" id="IPR050912">
    <property type="entry name" value="LOX-like_protein"/>
</dbReference>
<dbReference type="Gene3D" id="3.40.50.410">
    <property type="entry name" value="von Willebrand factor, type A domain"/>
    <property type="match status" value="1"/>
</dbReference>
<name>A0AAW0PH07_9GOBI</name>
<dbReference type="InterPro" id="IPR001190">
    <property type="entry name" value="SRCR"/>
</dbReference>
<dbReference type="CDD" id="cd00063">
    <property type="entry name" value="FN3"/>
    <property type="match status" value="1"/>
</dbReference>
<dbReference type="SUPFAM" id="SSF56487">
    <property type="entry name" value="SRCR-like"/>
    <property type="match status" value="2"/>
</dbReference>
<dbReference type="SMART" id="SM00202">
    <property type="entry name" value="SR"/>
    <property type="match status" value="2"/>
</dbReference>
<dbReference type="Pfam" id="PF00530">
    <property type="entry name" value="SRCR"/>
    <property type="match status" value="1"/>
</dbReference>
<dbReference type="Gene3D" id="2.60.40.10">
    <property type="entry name" value="Immunoglobulins"/>
    <property type="match status" value="1"/>
</dbReference>